<sequence>MTSVERYLVNLKSYATSFVTFGDGAKGEIKGIGKLTNNGLPNLDNVLLVKGLTANLISISQLCDQGIKVNFTKSECLVTSDKGELLMKGVRSKDNCYLWIPQEK</sequence>
<evidence type="ECO:0000313" key="2">
    <source>
        <dbReference type="EMBL" id="MCH86966.1"/>
    </source>
</evidence>
<accession>A0A392MHH9</accession>
<name>A0A392MHH9_9FABA</name>
<protein>
    <submittedName>
        <fullName evidence="2">Gag-pol polyprotein</fullName>
    </submittedName>
</protein>
<evidence type="ECO:0000313" key="3">
    <source>
        <dbReference type="Proteomes" id="UP000265520"/>
    </source>
</evidence>
<reference evidence="2 3" key="1">
    <citation type="journal article" date="2018" name="Front. Plant Sci.">
        <title>Red Clover (Trifolium pratense) and Zigzag Clover (T. medium) - A Picture of Genomic Similarities and Differences.</title>
        <authorList>
            <person name="Dluhosova J."/>
            <person name="Istvanek J."/>
            <person name="Nedelnik J."/>
            <person name="Repkova J."/>
        </authorList>
    </citation>
    <scope>NUCLEOTIDE SEQUENCE [LARGE SCALE GENOMIC DNA]</scope>
    <source>
        <strain evidence="3">cv. 10/8</strain>
        <tissue evidence="2">Leaf</tissue>
    </source>
</reference>
<dbReference type="Pfam" id="PF22936">
    <property type="entry name" value="Pol_BBD"/>
    <property type="match status" value="1"/>
</dbReference>
<evidence type="ECO:0000259" key="1">
    <source>
        <dbReference type="Pfam" id="PF22936"/>
    </source>
</evidence>
<dbReference type="EMBL" id="LXQA010011280">
    <property type="protein sequence ID" value="MCH86966.1"/>
    <property type="molecule type" value="Genomic_DNA"/>
</dbReference>
<dbReference type="AlphaFoldDB" id="A0A392MHH9"/>
<feature type="domain" description="Retrovirus-related Pol polyprotein from transposon TNT 1-94-like beta-barrel" evidence="1">
    <location>
        <begin position="1"/>
        <end position="66"/>
    </location>
</feature>
<gene>
    <name evidence="2" type="ORF">A2U01_0007830</name>
</gene>
<comment type="caution">
    <text evidence="2">The sequence shown here is derived from an EMBL/GenBank/DDBJ whole genome shotgun (WGS) entry which is preliminary data.</text>
</comment>
<feature type="non-terminal residue" evidence="2">
    <location>
        <position position="104"/>
    </location>
</feature>
<dbReference type="Proteomes" id="UP000265520">
    <property type="component" value="Unassembled WGS sequence"/>
</dbReference>
<organism evidence="2 3">
    <name type="scientific">Trifolium medium</name>
    <dbReference type="NCBI Taxonomy" id="97028"/>
    <lineage>
        <taxon>Eukaryota</taxon>
        <taxon>Viridiplantae</taxon>
        <taxon>Streptophyta</taxon>
        <taxon>Embryophyta</taxon>
        <taxon>Tracheophyta</taxon>
        <taxon>Spermatophyta</taxon>
        <taxon>Magnoliopsida</taxon>
        <taxon>eudicotyledons</taxon>
        <taxon>Gunneridae</taxon>
        <taxon>Pentapetalae</taxon>
        <taxon>rosids</taxon>
        <taxon>fabids</taxon>
        <taxon>Fabales</taxon>
        <taxon>Fabaceae</taxon>
        <taxon>Papilionoideae</taxon>
        <taxon>50 kb inversion clade</taxon>
        <taxon>NPAAA clade</taxon>
        <taxon>Hologalegina</taxon>
        <taxon>IRL clade</taxon>
        <taxon>Trifolieae</taxon>
        <taxon>Trifolium</taxon>
    </lineage>
</organism>
<dbReference type="InterPro" id="IPR054722">
    <property type="entry name" value="PolX-like_BBD"/>
</dbReference>
<keyword evidence="3" id="KW-1185">Reference proteome</keyword>
<proteinExistence type="predicted"/>